<protein>
    <recommendedName>
        <fullName evidence="1">DUF6965 domain-containing protein</fullName>
    </recommendedName>
</protein>
<dbReference type="Proteomes" id="UP000199306">
    <property type="component" value="Unassembled WGS sequence"/>
</dbReference>
<dbReference type="AlphaFoldDB" id="A0A1I5T346"/>
<feature type="domain" description="DUF6965" evidence="1">
    <location>
        <begin position="8"/>
        <end position="74"/>
    </location>
</feature>
<dbReference type="RefSeq" id="WP_092016945.1">
    <property type="nucleotide sequence ID" value="NZ_FOXH01000005.1"/>
</dbReference>
<organism evidence="2 3">
    <name type="scientific">Pseudarcicella hirudinis</name>
    <dbReference type="NCBI Taxonomy" id="1079859"/>
    <lineage>
        <taxon>Bacteria</taxon>
        <taxon>Pseudomonadati</taxon>
        <taxon>Bacteroidota</taxon>
        <taxon>Cytophagia</taxon>
        <taxon>Cytophagales</taxon>
        <taxon>Flectobacillaceae</taxon>
        <taxon>Pseudarcicella</taxon>
    </lineage>
</organism>
<dbReference type="STRING" id="1079859.SAMN04515674_105325"/>
<dbReference type="EMBL" id="FOXH01000005">
    <property type="protein sequence ID" value="SFP76896.1"/>
    <property type="molecule type" value="Genomic_DNA"/>
</dbReference>
<reference evidence="2 3" key="1">
    <citation type="submission" date="2016-10" db="EMBL/GenBank/DDBJ databases">
        <authorList>
            <person name="de Groot N.N."/>
        </authorList>
    </citation>
    <scope>NUCLEOTIDE SEQUENCE [LARGE SCALE GENOMIC DNA]</scope>
    <source>
        <strain evidence="3">E92,LMG 26720,CCM 7988</strain>
    </source>
</reference>
<evidence type="ECO:0000313" key="2">
    <source>
        <dbReference type="EMBL" id="SFP76896.1"/>
    </source>
</evidence>
<proteinExistence type="predicted"/>
<accession>A0A1I5T346</accession>
<dbReference type="Pfam" id="PF22292">
    <property type="entry name" value="DUF6965"/>
    <property type="match status" value="1"/>
</dbReference>
<name>A0A1I5T346_9BACT</name>
<evidence type="ECO:0000313" key="3">
    <source>
        <dbReference type="Proteomes" id="UP000199306"/>
    </source>
</evidence>
<sequence>MTEIQAKQKIQELIEWVEGLDISYIPLPVELDKGVTVLDLKTFVYANLTRLKNGKFNSQCTYASFNLLTQLRSYVQ</sequence>
<gene>
    <name evidence="2" type="ORF">SAMN04515674_105325</name>
</gene>
<evidence type="ECO:0000259" key="1">
    <source>
        <dbReference type="Pfam" id="PF22292"/>
    </source>
</evidence>
<keyword evidence="3" id="KW-1185">Reference proteome</keyword>
<dbReference type="InterPro" id="IPR054238">
    <property type="entry name" value="DUF6965"/>
</dbReference>